<organism evidence="1">
    <name type="scientific">Rhizophora mucronata</name>
    <name type="common">Asiatic mangrove</name>
    <dbReference type="NCBI Taxonomy" id="61149"/>
    <lineage>
        <taxon>Eukaryota</taxon>
        <taxon>Viridiplantae</taxon>
        <taxon>Streptophyta</taxon>
        <taxon>Embryophyta</taxon>
        <taxon>Tracheophyta</taxon>
        <taxon>Spermatophyta</taxon>
        <taxon>Magnoliopsida</taxon>
        <taxon>eudicotyledons</taxon>
        <taxon>Gunneridae</taxon>
        <taxon>Pentapetalae</taxon>
        <taxon>rosids</taxon>
        <taxon>fabids</taxon>
        <taxon>Malpighiales</taxon>
        <taxon>Rhizophoraceae</taxon>
        <taxon>Rhizophora</taxon>
    </lineage>
</organism>
<protein>
    <submittedName>
        <fullName evidence="1">Uncharacterized protein</fullName>
    </submittedName>
</protein>
<accession>A0A2P2Q4K2</accession>
<sequence length="42" mass="5153">MKKFLFLRVHGLRQFVFVFAGNRWFYKGETIINGMYVVFTYK</sequence>
<reference evidence="1" key="1">
    <citation type="submission" date="2018-02" db="EMBL/GenBank/DDBJ databases">
        <title>Rhizophora mucronata_Transcriptome.</title>
        <authorList>
            <person name="Meera S.P."/>
            <person name="Sreeshan A."/>
            <person name="Augustine A."/>
        </authorList>
    </citation>
    <scope>NUCLEOTIDE SEQUENCE</scope>
    <source>
        <tissue evidence="1">Leaf</tissue>
    </source>
</reference>
<dbReference type="EMBL" id="GGEC01081420">
    <property type="protein sequence ID" value="MBX61904.1"/>
    <property type="molecule type" value="Transcribed_RNA"/>
</dbReference>
<name>A0A2P2Q4K2_RHIMU</name>
<proteinExistence type="predicted"/>
<dbReference type="AlphaFoldDB" id="A0A2P2Q4K2"/>
<evidence type="ECO:0000313" key="1">
    <source>
        <dbReference type="EMBL" id="MBX61904.1"/>
    </source>
</evidence>